<name>A0ABU4FMC2_9ACTN</name>
<keyword evidence="3" id="KW-1185">Reference proteome</keyword>
<dbReference type="Gene3D" id="3.30.950.30">
    <property type="entry name" value="Schlafen, AAA domain"/>
    <property type="match status" value="1"/>
</dbReference>
<accession>A0ABU4FMC2</accession>
<dbReference type="RefSeq" id="WP_317774008.1">
    <property type="nucleotide sequence ID" value="NZ_JAWMAJ010000129.1"/>
</dbReference>
<gene>
    <name evidence="2" type="ORF">R5A26_31170</name>
</gene>
<sequence>MNIEDVRAALSAGNLAALIGLEECGWMDVKSAPYMVDTNPHHKEELVKDVAGFANTATGGLLIIGFKATKANGVETVSKVNAIPRALVDTETYRKLIDERVYPHIEGLELRWVECGDDKGVLSIDIPAQPASARPFVIPPPAKKDSQTGTGLAVPVRRGDQTVFWSRQEAHRRLSAGWMAIGAPAADDNGVHRAAEESVALHGNTADQSKAQRILAAMPFDAPWLRLLQGQPPMRRVRADVTLAIDTAWDALIADNDIKFLDPELVAAHATFMDSLRQLINELDGMHDPDNGSSPPDYVEVPPEWKRSDPERYQQTLADLSGARDAFLEARTELMNLLNRRGLLN</sequence>
<dbReference type="GO" id="GO:0005524">
    <property type="term" value="F:ATP binding"/>
    <property type="evidence" value="ECO:0007669"/>
    <property type="project" value="UniProtKB-KW"/>
</dbReference>
<dbReference type="InterPro" id="IPR038461">
    <property type="entry name" value="Schlafen_AlbA_2_dom_sf"/>
</dbReference>
<keyword evidence="2" id="KW-0547">Nucleotide-binding</keyword>
<evidence type="ECO:0000313" key="2">
    <source>
        <dbReference type="EMBL" id="MDV7220415.1"/>
    </source>
</evidence>
<proteinExistence type="predicted"/>
<feature type="region of interest" description="Disordered" evidence="1">
    <location>
        <begin position="133"/>
        <end position="152"/>
    </location>
</feature>
<organism evidence="2 3">
    <name type="scientific">Streptomyces prunicolor</name>
    <dbReference type="NCBI Taxonomy" id="67348"/>
    <lineage>
        <taxon>Bacteria</taxon>
        <taxon>Bacillati</taxon>
        <taxon>Actinomycetota</taxon>
        <taxon>Actinomycetes</taxon>
        <taxon>Kitasatosporales</taxon>
        <taxon>Streptomycetaceae</taxon>
        <taxon>Streptomyces</taxon>
    </lineage>
</organism>
<comment type="caution">
    <text evidence="2">The sequence shown here is derived from an EMBL/GenBank/DDBJ whole genome shotgun (WGS) entry which is preliminary data.</text>
</comment>
<keyword evidence="2" id="KW-0067">ATP-binding</keyword>
<dbReference type="Proteomes" id="UP001187346">
    <property type="component" value="Unassembled WGS sequence"/>
</dbReference>
<protein>
    <submittedName>
        <fullName evidence="2">ATP-binding protein</fullName>
    </submittedName>
</protein>
<dbReference type="EMBL" id="JAWMAJ010000129">
    <property type="protein sequence ID" value="MDV7220415.1"/>
    <property type="molecule type" value="Genomic_DNA"/>
</dbReference>
<evidence type="ECO:0000313" key="3">
    <source>
        <dbReference type="Proteomes" id="UP001187346"/>
    </source>
</evidence>
<reference evidence="2 3" key="1">
    <citation type="submission" date="2023-10" db="EMBL/GenBank/DDBJ databases">
        <title>Characterization of rhizosphere-enriched actinobacteria from wheat plants lab-grown on chernevaya soil.</title>
        <authorList>
            <person name="Tikhonova E.N."/>
            <person name="Konopkin A."/>
            <person name="Kravchenko I.K."/>
        </authorList>
    </citation>
    <scope>NUCLEOTIDE SEQUENCE [LARGE SCALE GENOMIC DNA]</scope>
    <source>
        <strain evidence="2 3">RR29</strain>
    </source>
</reference>
<evidence type="ECO:0000256" key="1">
    <source>
        <dbReference type="SAM" id="MobiDB-lite"/>
    </source>
</evidence>